<organism evidence="1 2">
    <name type="scientific">Trametes sanguinea</name>
    <dbReference type="NCBI Taxonomy" id="158606"/>
    <lineage>
        <taxon>Eukaryota</taxon>
        <taxon>Fungi</taxon>
        <taxon>Dikarya</taxon>
        <taxon>Basidiomycota</taxon>
        <taxon>Agaricomycotina</taxon>
        <taxon>Agaricomycetes</taxon>
        <taxon>Polyporales</taxon>
        <taxon>Polyporaceae</taxon>
        <taxon>Trametes</taxon>
    </lineage>
</organism>
<name>A0ACC1Q9E3_9APHY</name>
<dbReference type="Proteomes" id="UP001144978">
    <property type="component" value="Unassembled WGS sequence"/>
</dbReference>
<evidence type="ECO:0000313" key="1">
    <source>
        <dbReference type="EMBL" id="KAJ3015523.1"/>
    </source>
</evidence>
<dbReference type="EMBL" id="JANSHE010000155">
    <property type="protein sequence ID" value="KAJ3015523.1"/>
    <property type="molecule type" value="Genomic_DNA"/>
</dbReference>
<keyword evidence="2" id="KW-1185">Reference proteome</keyword>
<comment type="caution">
    <text evidence="1">The sequence shown here is derived from an EMBL/GenBank/DDBJ whole genome shotgun (WGS) entry which is preliminary data.</text>
</comment>
<reference evidence="1" key="1">
    <citation type="submission" date="2022-08" db="EMBL/GenBank/DDBJ databases">
        <title>Genome Sequence of Pycnoporus sanguineus.</title>
        <authorList>
            <person name="Buettner E."/>
        </authorList>
    </citation>
    <scope>NUCLEOTIDE SEQUENCE</scope>
    <source>
        <strain evidence="1">CG-C14</strain>
    </source>
</reference>
<gene>
    <name evidence="1" type="ORF">NUW54_g1018</name>
</gene>
<proteinExistence type="predicted"/>
<evidence type="ECO:0000313" key="2">
    <source>
        <dbReference type="Proteomes" id="UP001144978"/>
    </source>
</evidence>
<protein>
    <submittedName>
        <fullName evidence="1">Uncharacterized protein</fullName>
    </submittedName>
</protein>
<accession>A0ACC1Q9E3</accession>
<sequence>MATRANLLCDIFRYLGQVNVGFSELMLFVLVQHQFDDIGGAIMKDLTANAMSLLSALFYHPATSTSTHSWAQQAVLTTTHKSVQELSRKEHEWHFNATHKAIVIISILLHNKDQRCNLLQSTFGKFLQSCSVPEKLIKILAQMGISISLTSIRHTIHSLSDGTEENMKALGRSLTSRVGYDNFDFKLDIAIPMLESRKDSLFDMTSTTLLRLKHSVHPEHLQCSRLLWNRSKLNPSASRAEPPVQSGLTGHSRFRAWHFQHILFKHGPLLLKGQAGNLWNPEAIEPIPVVKLPHVPLRTMDINQSKLSGNIEALGDMLRQAGLRDPSHLTMTQTGMRVEDILDMLYSSRVSFTSAANAIWCLLVAPTNVQLNSTSFAKLVGKLHPNKSSRLINNTKFRQQHELIEHVGSLLQLDAWHVKVTKSSNGCYQMLKEWAASKPSAHKIAEIADHVALQYTEGEDVDIMQNERSGLDQEVYAGQSHHDQTSTQMPNPTSTSAMPPRPSWPAPQHSQQSVQPTASLWAEDRSQDASAEDPPFPHASPRPVPRAQSHQPSFLHDHYSSDDAGEQEPLRVPGGKGRQKGKKRAAEPESADVGESKRSKAAHRRTANPSPHYNGRQPGSSNYTEDDLRALLDAVRQILPLGQTTWQSVTDQFNAWAQENGRPRHQGVLRTFPQTSLESLWTHKVVKLKKAQSFIHC</sequence>